<dbReference type="PROSITE" id="PS50850">
    <property type="entry name" value="MFS"/>
    <property type="match status" value="1"/>
</dbReference>
<evidence type="ECO:0000256" key="7">
    <source>
        <dbReference type="SAM" id="Phobius"/>
    </source>
</evidence>
<feature type="transmembrane region" description="Helical" evidence="7">
    <location>
        <begin position="223"/>
        <end position="242"/>
    </location>
</feature>
<evidence type="ECO:0000256" key="2">
    <source>
        <dbReference type="ARBA" id="ARBA00007520"/>
    </source>
</evidence>
<feature type="transmembrane region" description="Helical" evidence="7">
    <location>
        <begin position="190"/>
        <end position="211"/>
    </location>
</feature>
<evidence type="ECO:0000259" key="8">
    <source>
        <dbReference type="PROSITE" id="PS50850"/>
    </source>
</evidence>
<keyword evidence="4 7" id="KW-0812">Transmembrane</keyword>
<dbReference type="OrthoDB" id="10021397at2759"/>
<dbReference type="InterPro" id="IPR036259">
    <property type="entry name" value="MFS_trans_sf"/>
</dbReference>
<dbReference type="AlphaFoldDB" id="A0A8H8UIS5"/>
<evidence type="ECO:0000313" key="9">
    <source>
        <dbReference type="EMBL" id="TVY46965.1"/>
    </source>
</evidence>
<accession>A0A8H8UIS5</accession>
<feature type="transmembrane region" description="Helical" evidence="7">
    <location>
        <begin position="254"/>
        <end position="273"/>
    </location>
</feature>
<keyword evidence="5 7" id="KW-1133">Transmembrane helix</keyword>
<evidence type="ECO:0000256" key="3">
    <source>
        <dbReference type="ARBA" id="ARBA00022448"/>
    </source>
</evidence>
<dbReference type="Pfam" id="PF07690">
    <property type="entry name" value="MFS_1"/>
    <property type="match status" value="1"/>
</dbReference>
<feature type="transmembrane region" description="Helical" evidence="7">
    <location>
        <begin position="433"/>
        <end position="451"/>
    </location>
</feature>
<proteinExistence type="inferred from homology"/>
<comment type="similarity">
    <text evidence="2">Belongs to the major facilitator superfamily. TCR/Tet family.</text>
</comment>
<dbReference type="GO" id="GO:0005886">
    <property type="term" value="C:plasma membrane"/>
    <property type="evidence" value="ECO:0007669"/>
    <property type="project" value="TreeGrafter"/>
</dbReference>
<evidence type="ECO:0000256" key="5">
    <source>
        <dbReference type="ARBA" id="ARBA00022989"/>
    </source>
</evidence>
<feature type="transmembrane region" description="Helical" evidence="7">
    <location>
        <begin position="571"/>
        <end position="589"/>
    </location>
</feature>
<dbReference type="Gene3D" id="1.20.1250.20">
    <property type="entry name" value="MFS general substrate transporter like domains"/>
    <property type="match status" value="2"/>
</dbReference>
<feature type="transmembrane region" description="Helical" evidence="7">
    <location>
        <begin position="406"/>
        <end position="426"/>
    </location>
</feature>
<feature type="transmembrane region" description="Helical" evidence="7">
    <location>
        <begin position="165"/>
        <end position="184"/>
    </location>
</feature>
<protein>
    <submittedName>
        <fullName evidence="9">Efflux pump</fullName>
    </submittedName>
</protein>
<evidence type="ECO:0000256" key="6">
    <source>
        <dbReference type="ARBA" id="ARBA00023136"/>
    </source>
</evidence>
<keyword evidence="3" id="KW-0813">Transport</keyword>
<dbReference type="EMBL" id="QGMI01000118">
    <property type="protein sequence ID" value="TVY46965.1"/>
    <property type="molecule type" value="Genomic_DNA"/>
</dbReference>
<evidence type="ECO:0000256" key="4">
    <source>
        <dbReference type="ARBA" id="ARBA00022692"/>
    </source>
</evidence>
<organism evidence="9 10">
    <name type="scientific">Lachnellula occidentalis</name>
    <dbReference type="NCBI Taxonomy" id="215460"/>
    <lineage>
        <taxon>Eukaryota</taxon>
        <taxon>Fungi</taxon>
        <taxon>Dikarya</taxon>
        <taxon>Ascomycota</taxon>
        <taxon>Pezizomycotina</taxon>
        <taxon>Leotiomycetes</taxon>
        <taxon>Helotiales</taxon>
        <taxon>Lachnaceae</taxon>
        <taxon>Lachnellula</taxon>
    </lineage>
</organism>
<evidence type="ECO:0000313" key="10">
    <source>
        <dbReference type="Proteomes" id="UP000443090"/>
    </source>
</evidence>
<feature type="transmembrane region" description="Helical" evidence="7">
    <location>
        <begin position="489"/>
        <end position="512"/>
    </location>
</feature>
<feature type="transmembrane region" description="Helical" evidence="7">
    <location>
        <begin position="95"/>
        <end position="113"/>
    </location>
</feature>
<dbReference type="Proteomes" id="UP000443090">
    <property type="component" value="Unassembled WGS sequence"/>
</dbReference>
<feature type="transmembrane region" description="Helical" evidence="7">
    <location>
        <begin position="135"/>
        <end position="153"/>
    </location>
</feature>
<comment type="subcellular location">
    <subcellularLocation>
        <location evidence="1">Membrane</location>
        <topology evidence="1">Multi-pass membrane protein</topology>
    </subcellularLocation>
</comment>
<comment type="caution">
    <text evidence="9">The sequence shown here is derived from an EMBL/GenBank/DDBJ whole genome shotgun (WGS) entry which is preliminary data.</text>
</comment>
<gene>
    <name evidence="9" type="primary">patC_0</name>
    <name evidence="9" type="ORF">LOCC1_G003241</name>
</gene>
<keyword evidence="6 7" id="KW-0472">Membrane</keyword>
<feature type="domain" description="Major facilitator superfamily (MFS) profile" evidence="8">
    <location>
        <begin position="100"/>
        <end position="594"/>
    </location>
</feature>
<dbReference type="InterPro" id="IPR020846">
    <property type="entry name" value="MFS_dom"/>
</dbReference>
<name>A0A8H8UIS5_9HELO</name>
<dbReference type="InterPro" id="IPR011701">
    <property type="entry name" value="MFS"/>
</dbReference>
<dbReference type="GO" id="GO:0022857">
    <property type="term" value="F:transmembrane transporter activity"/>
    <property type="evidence" value="ECO:0007669"/>
    <property type="project" value="InterPro"/>
</dbReference>
<dbReference type="PANTHER" id="PTHR23501">
    <property type="entry name" value="MAJOR FACILITATOR SUPERFAMILY"/>
    <property type="match status" value="1"/>
</dbReference>
<feature type="transmembrane region" description="Helical" evidence="7">
    <location>
        <begin position="366"/>
        <end position="386"/>
    </location>
</feature>
<dbReference type="FunFam" id="1.20.1250.20:FF:000429">
    <property type="entry name" value="MFS drug efflux transporter, putative"/>
    <property type="match status" value="1"/>
</dbReference>
<evidence type="ECO:0000256" key="1">
    <source>
        <dbReference type="ARBA" id="ARBA00004141"/>
    </source>
</evidence>
<keyword evidence="10" id="KW-1185">Reference proteome</keyword>
<feature type="transmembrane region" description="Helical" evidence="7">
    <location>
        <begin position="463"/>
        <end position="482"/>
    </location>
</feature>
<reference evidence="9 10" key="1">
    <citation type="submission" date="2018-05" db="EMBL/GenBank/DDBJ databases">
        <title>Genome sequencing and assembly of the regulated plant pathogen Lachnellula willkommii and related sister species for the development of diagnostic species identification markers.</title>
        <authorList>
            <person name="Giroux E."/>
            <person name="Bilodeau G."/>
        </authorList>
    </citation>
    <scope>NUCLEOTIDE SEQUENCE [LARGE SCALE GENOMIC DNA]</scope>
    <source>
        <strain evidence="9 10">CBS 160.35</strain>
    </source>
</reference>
<feature type="transmembrane region" description="Helical" evidence="7">
    <location>
        <begin position="325"/>
        <end position="345"/>
    </location>
</feature>
<sequence>MSQKVWYLHDTLFSPIGLSPLVIHHPRFQATTMADTTDNIISKEEAPQPINANELSVPKNETQDISGNASTISLDNEKQQVETAEEVPPRDIYGVRWVIVVLAILSSTFLFALDNTIVADIQPVIVTHFDAVGKLTWLSVAFLIGAASTNLIWGKIFGQFNAKWMYIFCVTLFELGSAVCGAAPSIDALIIGRAICGVGGSGMYVGVMTLLAATTTIHERPMYVGGTGLTWGLGTVLGPIIGGAFSDSSAGWRWSFYINLCIGALCAPVYIFMLPSVDPRPGVALKDRAREMDYVGTILTIGAFVSGVMALSFGGITYPWNSGRVIGMFVCSGVLFILLGLQQVYTVFTTTSRRIFPVEFFKSRTILILFCMTAAGATAIFIPIYMVPIFFQFTRNDTALEAGVRLLPFIMLMIFAVISNGAILSAYGYYMPWYLVGGLLVVAGGALMYTVDQSTSIARVYGYTILIGFGDGLFAQASFSIAQAIVDPALIASAVGFITCAQVSGSTIALAISNSVFLNKSQTSIQAILPQTPIKEIQEAIAGAGSAFVKSLSSETREQVLEAIVTAMSKTYVLVITAGALVTVLSLAMKREKLFLAAGGAA</sequence>
<dbReference type="SUPFAM" id="SSF103473">
    <property type="entry name" value="MFS general substrate transporter"/>
    <property type="match status" value="1"/>
</dbReference>
<feature type="transmembrane region" description="Helical" evidence="7">
    <location>
        <begin position="294"/>
        <end position="313"/>
    </location>
</feature>
<dbReference type="PANTHER" id="PTHR23501:SF12">
    <property type="entry name" value="MAJOR FACILITATOR SUPERFAMILY (MFS) PROFILE DOMAIN-CONTAINING PROTEIN-RELATED"/>
    <property type="match status" value="1"/>
</dbReference>